<dbReference type="Proteomes" id="UP000235965">
    <property type="component" value="Unassembled WGS sequence"/>
</dbReference>
<dbReference type="AlphaFoldDB" id="A0A2J7QUQ2"/>
<dbReference type="FunCoup" id="A0A2J7QUQ2">
    <property type="interactions" value="72"/>
</dbReference>
<feature type="binding site" evidence="4">
    <location>
        <position position="175"/>
    </location>
    <ligand>
        <name>cyanocob(III)alamin</name>
        <dbReference type="ChEBI" id="CHEBI:17439"/>
    </ligand>
</feature>
<feature type="binding site" evidence="4">
    <location>
        <position position="219"/>
    </location>
    <ligand>
        <name>cyanocob(III)alamin</name>
        <dbReference type="ChEBI" id="CHEBI:17439"/>
    </ligand>
</feature>
<dbReference type="EMBL" id="NEVH01010491">
    <property type="protein sequence ID" value="PNF32302.1"/>
    <property type="molecule type" value="Genomic_DNA"/>
</dbReference>
<keyword evidence="2" id="KW-0964">Secreted</keyword>
<dbReference type="OrthoDB" id="6343110at2759"/>
<dbReference type="Pfam" id="PF01122">
    <property type="entry name" value="Cobalamin_bind"/>
    <property type="match status" value="1"/>
</dbReference>
<comment type="subcellular location">
    <subcellularLocation>
        <location evidence="1">Secreted</location>
    </subcellularLocation>
</comment>
<dbReference type="InParanoid" id="A0A2J7QUQ2"/>
<dbReference type="GO" id="GO:0005615">
    <property type="term" value="C:extracellular space"/>
    <property type="evidence" value="ECO:0007669"/>
    <property type="project" value="TreeGrafter"/>
</dbReference>
<evidence type="ECO:0000256" key="2">
    <source>
        <dbReference type="ARBA" id="ARBA00022525"/>
    </source>
</evidence>
<feature type="disulfide bond" evidence="5">
    <location>
        <begin position="148"/>
        <end position="186"/>
    </location>
</feature>
<evidence type="ECO:0000313" key="7">
    <source>
        <dbReference type="Proteomes" id="UP000235965"/>
    </source>
</evidence>
<evidence type="ECO:0000256" key="3">
    <source>
        <dbReference type="ARBA" id="ARBA00022729"/>
    </source>
</evidence>
<proteinExistence type="predicted"/>
<accession>A0A2J7QUQ2</accession>
<evidence type="ECO:0000256" key="4">
    <source>
        <dbReference type="PIRSR" id="PIRSR602157-1"/>
    </source>
</evidence>
<feature type="binding site" evidence="4">
    <location>
        <begin position="401"/>
        <end position="402"/>
    </location>
    <ligand>
        <name>cyanocob(III)alamin</name>
        <dbReference type="ChEBI" id="CHEBI:17439"/>
    </ligand>
</feature>
<gene>
    <name evidence="6" type="ORF">B7P43_G16245</name>
</gene>
<feature type="binding site" evidence="4">
    <location>
        <begin position="418"/>
        <end position="420"/>
    </location>
    <ligand>
        <name>cyanocob(III)alamin</name>
        <dbReference type="ChEBI" id="CHEBI:17439"/>
    </ligand>
</feature>
<dbReference type="Gene3D" id="2.170.130.30">
    <property type="match status" value="1"/>
</dbReference>
<evidence type="ECO:0000256" key="1">
    <source>
        <dbReference type="ARBA" id="ARBA00004613"/>
    </source>
</evidence>
<keyword evidence="7" id="KW-1185">Reference proteome</keyword>
<dbReference type="Gene3D" id="1.50.10.20">
    <property type="match status" value="1"/>
</dbReference>
<dbReference type="InterPro" id="IPR008930">
    <property type="entry name" value="Terpenoid_cyclase/PrenylTrfase"/>
</dbReference>
<keyword evidence="3" id="KW-0732">Signal</keyword>
<sequence length="461" mass="50888">MLPRQLSEVKTSRAITEPRPTAHLVAADVSTHRALEWLLRQRLDDWGWGSDTPRAVLALQLGNTSNWFGPDNLESQLSCKQMELDVILQLWRHHDSPMIPGRLAQYSLALNAICRDPRQFHGHDLIGSLQHHEAALDFEFAFSSLAVCSSGTHVRKRQIRRLLDIAVMPGDHNADTLSMVLLALNCIVRDHRNRNLDHYVKKPSTRLAEAQHADGSFGNLHSTALAVQALEVADSELSGNGGNSGPVHWNRSSAINYLVSHQAPDGSFGDVFTTTEVILGLGPRHLSSVRDLNCGGSNTAGTFAASVAKLRPSVAATHPPSAPGTAVSNVTVEGITPRENPKEEETVIVTYTLWVGTNVTENFTINVIAEKNSSFYHVMQIAAEQDSRYLFEATEWPNGHYVHTIAGHKEEPSHYHYWLLYQVPSLPDPASPPGNNLITPVGVDGLIVEDGDHYLFWYKKL</sequence>
<keyword evidence="4" id="KW-0170">Cobalt</keyword>
<comment type="caution">
    <text evidence="6">The sequence shown here is derived from an EMBL/GenBank/DDBJ whole genome shotgun (WGS) entry which is preliminary data.</text>
</comment>
<organism evidence="6 7">
    <name type="scientific">Cryptotermes secundus</name>
    <dbReference type="NCBI Taxonomy" id="105785"/>
    <lineage>
        <taxon>Eukaryota</taxon>
        <taxon>Metazoa</taxon>
        <taxon>Ecdysozoa</taxon>
        <taxon>Arthropoda</taxon>
        <taxon>Hexapoda</taxon>
        <taxon>Insecta</taxon>
        <taxon>Pterygota</taxon>
        <taxon>Neoptera</taxon>
        <taxon>Polyneoptera</taxon>
        <taxon>Dictyoptera</taxon>
        <taxon>Blattodea</taxon>
        <taxon>Blattoidea</taxon>
        <taxon>Termitoidae</taxon>
        <taxon>Kalotermitidae</taxon>
        <taxon>Cryptotermitinae</taxon>
        <taxon>Cryptotermes</taxon>
    </lineage>
</organism>
<dbReference type="EMBL" id="NEVH01010491">
    <property type="protein sequence ID" value="PNF32304.1"/>
    <property type="molecule type" value="Genomic_DNA"/>
</dbReference>
<dbReference type="GO" id="GO:0015889">
    <property type="term" value="P:cobalamin transport"/>
    <property type="evidence" value="ECO:0007669"/>
    <property type="project" value="InterPro"/>
</dbReference>
<dbReference type="InterPro" id="IPR051588">
    <property type="entry name" value="Cobalamin_Transport"/>
</dbReference>
<name>A0A2J7QUQ2_9NEOP</name>
<dbReference type="SUPFAM" id="SSF48239">
    <property type="entry name" value="Terpenoid cyclases/Protein prenyltransferases"/>
    <property type="match status" value="1"/>
</dbReference>
<dbReference type="PANTHER" id="PTHR10559">
    <property type="entry name" value="TRANSCOBALAMIN-1/GASTRIC INTRINSIC FACTOR"/>
    <property type="match status" value="1"/>
</dbReference>
<dbReference type="InterPro" id="IPR002157">
    <property type="entry name" value="Cbl-bd_prot"/>
</dbReference>
<evidence type="ECO:0000313" key="6">
    <source>
        <dbReference type="EMBL" id="PNF32304.1"/>
    </source>
</evidence>
<protein>
    <submittedName>
        <fullName evidence="6">Uncharacterized protein</fullName>
    </submittedName>
</protein>
<dbReference type="GO" id="GO:0031419">
    <property type="term" value="F:cobalamin binding"/>
    <property type="evidence" value="ECO:0007669"/>
    <property type="project" value="InterPro"/>
</dbReference>
<dbReference type="STRING" id="105785.A0A2J7QUQ2"/>
<reference evidence="6 7" key="1">
    <citation type="submission" date="2017-12" db="EMBL/GenBank/DDBJ databases">
        <title>Hemimetabolous genomes reveal molecular basis of termite eusociality.</title>
        <authorList>
            <person name="Harrison M.C."/>
            <person name="Jongepier E."/>
            <person name="Robertson H.M."/>
            <person name="Arning N."/>
            <person name="Bitard-Feildel T."/>
            <person name="Chao H."/>
            <person name="Childers C.P."/>
            <person name="Dinh H."/>
            <person name="Doddapaneni H."/>
            <person name="Dugan S."/>
            <person name="Gowin J."/>
            <person name="Greiner C."/>
            <person name="Han Y."/>
            <person name="Hu H."/>
            <person name="Hughes D.S.T."/>
            <person name="Huylmans A.-K."/>
            <person name="Kemena C."/>
            <person name="Kremer L.P.M."/>
            <person name="Lee S.L."/>
            <person name="Lopez-Ezquerra A."/>
            <person name="Mallet L."/>
            <person name="Monroy-Kuhn J.M."/>
            <person name="Moser A."/>
            <person name="Murali S.C."/>
            <person name="Muzny D.M."/>
            <person name="Otani S."/>
            <person name="Piulachs M.-D."/>
            <person name="Poelchau M."/>
            <person name="Qu J."/>
            <person name="Schaub F."/>
            <person name="Wada-Katsumata A."/>
            <person name="Worley K.C."/>
            <person name="Xie Q."/>
            <person name="Ylla G."/>
            <person name="Poulsen M."/>
            <person name="Gibbs R.A."/>
            <person name="Schal C."/>
            <person name="Richards S."/>
            <person name="Belles X."/>
            <person name="Korb J."/>
            <person name="Bornberg-Bauer E."/>
        </authorList>
    </citation>
    <scope>NUCLEOTIDE SEQUENCE [LARGE SCALE GENOMIC DNA]</scope>
    <source>
        <tissue evidence="6">Whole body</tissue>
    </source>
</reference>
<keyword evidence="5" id="KW-1015">Disulfide bond</keyword>
<evidence type="ECO:0000256" key="5">
    <source>
        <dbReference type="PIRSR" id="PIRSR602157-2"/>
    </source>
</evidence>
<dbReference type="PANTHER" id="PTHR10559:SF18">
    <property type="entry name" value="TRANSCOBALAMIN II"/>
    <property type="match status" value="1"/>
</dbReference>